<accession>A0A8S9J473</accession>
<dbReference type="AlphaFoldDB" id="A0A8S9J473"/>
<dbReference type="EMBL" id="QGKW02001660">
    <property type="protein sequence ID" value="KAF2576894.1"/>
    <property type="molecule type" value="Genomic_DNA"/>
</dbReference>
<name>A0A8S9J473_BRACR</name>
<comment type="caution">
    <text evidence="1">The sequence shown here is derived from an EMBL/GenBank/DDBJ whole genome shotgun (WGS) entry which is preliminary data.</text>
</comment>
<evidence type="ECO:0000313" key="2">
    <source>
        <dbReference type="Proteomes" id="UP000712281"/>
    </source>
</evidence>
<reference evidence="1" key="1">
    <citation type="submission" date="2019-12" db="EMBL/GenBank/DDBJ databases">
        <title>Genome sequencing and annotation of Brassica cretica.</title>
        <authorList>
            <person name="Studholme D.J."/>
            <person name="Sarris P.F."/>
        </authorList>
    </citation>
    <scope>NUCLEOTIDE SEQUENCE</scope>
    <source>
        <strain evidence="1">PFS-001/15</strain>
        <tissue evidence="1">Leaf</tissue>
    </source>
</reference>
<proteinExistence type="predicted"/>
<dbReference type="Proteomes" id="UP000712281">
    <property type="component" value="Unassembled WGS sequence"/>
</dbReference>
<sequence length="79" mass="8842">MRTFLEQPSDSNLSNILRFDRARILKGSSSWSCGGELMDRCLAIWLTNDERENDEFEALRLKLSCVLISSKGSCVTVGA</sequence>
<protein>
    <submittedName>
        <fullName evidence="1">Uncharacterized protein</fullName>
    </submittedName>
</protein>
<evidence type="ECO:0000313" key="1">
    <source>
        <dbReference type="EMBL" id="KAF2576894.1"/>
    </source>
</evidence>
<organism evidence="1 2">
    <name type="scientific">Brassica cretica</name>
    <name type="common">Mustard</name>
    <dbReference type="NCBI Taxonomy" id="69181"/>
    <lineage>
        <taxon>Eukaryota</taxon>
        <taxon>Viridiplantae</taxon>
        <taxon>Streptophyta</taxon>
        <taxon>Embryophyta</taxon>
        <taxon>Tracheophyta</taxon>
        <taxon>Spermatophyta</taxon>
        <taxon>Magnoliopsida</taxon>
        <taxon>eudicotyledons</taxon>
        <taxon>Gunneridae</taxon>
        <taxon>Pentapetalae</taxon>
        <taxon>rosids</taxon>
        <taxon>malvids</taxon>
        <taxon>Brassicales</taxon>
        <taxon>Brassicaceae</taxon>
        <taxon>Brassiceae</taxon>
        <taxon>Brassica</taxon>
    </lineage>
</organism>
<gene>
    <name evidence="1" type="ORF">F2Q68_00003615</name>
</gene>